<proteinExistence type="predicted"/>
<feature type="transmembrane region" description="Helical" evidence="6">
    <location>
        <begin position="172"/>
        <end position="194"/>
    </location>
</feature>
<dbReference type="Pfam" id="PF01566">
    <property type="entry name" value="Nramp"/>
    <property type="match status" value="1"/>
</dbReference>
<dbReference type="GO" id="GO:0015086">
    <property type="term" value="F:cadmium ion transmembrane transporter activity"/>
    <property type="evidence" value="ECO:0007669"/>
    <property type="project" value="TreeGrafter"/>
</dbReference>
<evidence type="ECO:0000256" key="3">
    <source>
        <dbReference type="ARBA" id="ARBA00022692"/>
    </source>
</evidence>
<dbReference type="OrthoDB" id="141480at2"/>
<dbReference type="GO" id="GO:0034755">
    <property type="term" value="P:iron ion transmembrane transport"/>
    <property type="evidence" value="ECO:0007669"/>
    <property type="project" value="TreeGrafter"/>
</dbReference>
<dbReference type="RefSeq" id="WP_122630567.1">
    <property type="nucleotide sequence ID" value="NZ_UPPP01000133.1"/>
</dbReference>
<evidence type="ECO:0000313" key="8">
    <source>
        <dbReference type="Proteomes" id="UP000277811"/>
    </source>
</evidence>
<feature type="transmembrane region" description="Helical" evidence="6">
    <location>
        <begin position="56"/>
        <end position="81"/>
    </location>
</feature>
<dbReference type="GO" id="GO:0005384">
    <property type="term" value="F:manganese ion transmembrane transporter activity"/>
    <property type="evidence" value="ECO:0007669"/>
    <property type="project" value="TreeGrafter"/>
</dbReference>
<dbReference type="Proteomes" id="UP000277811">
    <property type="component" value="Unassembled WGS sequence"/>
</dbReference>
<feature type="transmembrane region" description="Helical" evidence="6">
    <location>
        <begin position="112"/>
        <end position="133"/>
    </location>
</feature>
<feature type="transmembrane region" description="Helical" evidence="6">
    <location>
        <begin position="139"/>
        <end position="163"/>
    </location>
</feature>
<keyword evidence="2" id="KW-0813">Transport</keyword>
<keyword evidence="5 6" id="KW-0472">Membrane</keyword>
<keyword evidence="4 6" id="KW-1133">Transmembrane helix</keyword>
<accession>A0A498RFF6</accession>
<feature type="transmembrane region" description="Helical" evidence="6">
    <location>
        <begin position="214"/>
        <end position="235"/>
    </location>
</feature>
<feature type="transmembrane region" description="Helical" evidence="6">
    <location>
        <begin position="256"/>
        <end position="277"/>
    </location>
</feature>
<comment type="subcellular location">
    <subcellularLocation>
        <location evidence="1">Membrane</location>
        <topology evidence="1">Multi-pass membrane protein</topology>
    </subcellularLocation>
</comment>
<feature type="transmembrane region" description="Helical" evidence="6">
    <location>
        <begin position="351"/>
        <end position="368"/>
    </location>
</feature>
<evidence type="ECO:0000313" key="7">
    <source>
        <dbReference type="EMBL" id="VBB09745.1"/>
    </source>
</evidence>
<dbReference type="EMBL" id="UPPP01000133">
    <property type="protein sequence ID" value="VBB09745.1"/>
    <property type="molecule type" value="Genomic_DNA"/>
</dbReference>
<evidence type="ECO:0000256" key="4">
    <source>
        <dbReference type="ARBA" id="ARBA00022989"/>
    </source>
</evidence>
<reference evidence="7 8" key="1">
    <citation type="submission" date="2018-06" db="EMBL/GenBank/DDBJ databases">
        <authorList>
            <person name="Strepis N."/>
        </authorList>
    </citation>
    <scope>NUCLEOTIDE SEQUENCE [LARGE SCALE GENOMIC DNA]</scope>
    <source>
        <strain evidence="7">LUCI</strain>
    </source>
</reference>
<gene>
    <name evidence="7" type="ORF">LUCI_5043</name>
</gene>
<evidence type="ECO:0000256" key="1">
    <source>
        <dbReference type="ARBA" id="ARBA00004141"/>
    </source>
</evidence>
<dbReference type="InterPro" id="IPR001046">
    <property type="entry name" value="NRAMP_fam"/>
</dbReference>
<name>A0A498RFF6_9FIRM</name>
<feature type="transmembrane region" description="Helical" evidence="6">
    <location>
        <begin position="304"/>
        <end position="330"/>
    </location>
</feature>
<evidence type="ECO:0000256" key="2">
    <source>
        <dbReference type="ARBA" id="ARBA00022448"/>
    </source>
</evidence>
<dbReference type="PANTHER" id="PTHR11706">
    <property type="entry name" value="SOLUTE CARRIER PROTEIN FAMILY 11 MEMBER"/>
    <property type="match status" value="1"/>
</dbReference>
<evidence type="ECO:0000256" key="5">
    <source>
        <dbReference type="ARBA" id="ARBA00023136"/>
    </source>
</evidence>
<dbReference type="PANTHER" id="PTHR11706:SF33">
    <property type="entry name" value="NATURAL RESISTANCE-ASSOCIATED MACROPHAGE PROTEIN 2"/>
    <property type="match status" value="1"/>
</dbReference>
<protein>
    <submittedName>
        <fullName evidence="7">Natural resistance-associated macrophage protein</fullName>
    </submittedName>
</protein>
<dbReference type="GO" id="GO:0005886">
    <property type="term" value="C:plasma membrane"/>
    <property type="evidence" value="ECO:0007669"/>
    <property type="project" value="TreeGrafter"/>
</dbReference>
<evidence type="ECO:0000256" key="6">
    <source>
        <dbReference type="SAM" id="Phobius"/>
    </source>
</evidence>
<dbReference type="AlphaFoldDB" id="A0A498RFF6"/>
<keyword evidence="3 6" id="KW-0812">Transmembrane</keyword>
<organism evidence="7 8">
    <name type="scientific">Lucifera butyrica</name>
    <dbReference type="NCBI Taxonomy" id="1351585"/>
    <lineage>
        <taxon>Bacteria</taxon>
        <taxon>Bacillati</taxon>
        <taxon>Bacillota</taxon>
        <taxon>Negativicutes</taxon>
        <taxon>Veillonellales</taxon>
        <taxon>Veillonellaceae</taxon>
        <taxon>Lucifera</taxon>
    </lineage>
</organism>
<feature type="transmembrane region" description="Helical" evidence="6">
    <location>
        <begin position="32"/>
        <end position="50"/>
    </location>
</feature>
<feature type="transmembrane region" description="Helical" evidence="6">
    <location>
        <begin position="374"/>
        <end position="396"/>
    </location>
</feature>
<sequence length="438" mass="47410">MNEIQSPGDSVTGGDSIFHQVIEKEKTGWQRLLLIFWALLGPGLLATLANNDAGGVISYAVTGAQFGVGLFVPLVICLVPLSFTIQEMSMRLSAVTQEGFSRLALRHYGRFWGYYHISTLAFENLLTLITEFIGMTAGLILLGVPLWLSTLVCLSLVVAFVLLTGYWTKERVALFIGALNVVFLVVAAMTHPSMAEIGHAFVAWNVPEASRDSMTWYVIATIGNAVAPWMVFFQGSGTVDKGVTSQDLRLSRIDTALGCIMQVIIAAGIIICGAALFGQVQDISNAGPAEFITSIDRIIGRWPAILFGIGLFNAGFLAAITVSLSSSWSIAELFGWSKSLNDKLAEAPKFYAIYIGSLVLAALAILIPNLPLNFIAVVTQVIGGILMTPLLIFMVLMTSNKELMGEYRTAFWGRVWSWAMVALLAGLTVATFWNTFSG</sequence>
<feature type="transmembrane region" description="Helical" evidence="6">
    <location>
        <begin position="416"/>
        <end position="436"/>
    </location>
</feature>
<keyword evidence="8" id="KW-1185">Reference proteome</keyword>